<sequence length="163" mass="16288">MEHGTAKSSLYAGALLVVVGLLAWATGRPFVFPSLGPSGYALATRSADDISPRRVVGGHVIGLGAGLLTYHVLASGLLITVTAPTFSPSQLRLVASGVAAVVLTTAGMLRTDLVHPPACATTLIVGLGLLSSAVEAGVVVASVVVLVGVDAVLRSTVGSLAHE</sequence>
<dbReference type="Pfam" id="PF04982">
    <property type="entry name" value="TM_HPP"/>
    <property type="match status" value="1"/>
</dbReference>
<dbReference type="Proteomes" id="UP000236584">
    <property type="component" value="Chromosome"/>
</dbReference>
<evidence type="ECO:0000313" key="3">
    <source>
        <dbReference type="EMBL" id="AUV80253.1"/>
    </source>
</evidence>
<gene>
    <name evidence="3" type="ORF">C2R22_00040</name>
</gene>
<keyword evidence="1" id="KW-1133">Transmembrane helix</keyword>
<reference evidence="3 4" key="1">
    <citation type="submission" date="2018-01" db="EMBL/GenBank/DDBJ databases">
        <title>Complete genome sequence of Salinigranum rubrum GX10T, an extremely halophilic archaeon isolated from a marine solar saltern.</title>
        <authorList>
            <person name="Han S."/>
        </authorList>
    </citation>
    <scope>NUCLEOTIDE SEQUENCE [LARGE SCALE GENOMIC DNA]</scope>
    <source>
        <strain evidence="3 4">GX10</strain>
    </source>
</reference>
<keyword evidence="1" id="KW-0812">Transmembrane</keyword>
<feature type="transmembrane region" description="Helical" evidence="1">
    <location>
        <begin position="59"/>
        <end position="81"/>
    </location>
</feature>
<keyword evidence="1" id="KW-0472">Membrane</keyword>
<proteinExistence type="predicted"/>
<keyword evidence="4" id="KW-1185">Reference proteome</keyword>
<dbReference type="EMBL" id="CP026309">
    <property type="protein sequence ID" value="AUV80253.1"/>
    <property type="molecule type" value="Genomic_DNA"/>
</dbReference>
<dbReference type="AlphaFoldDB" id="A0A2I8VE92"/>
<protein>
    <submittedName>
        <fullName evidence="3">HPP family protein</fullName>
    </submittedName>
</protein>
<evidence type="ECO:0000259" key="2">
    <source>
        <dbReference type="Pfam" id="PF04982"/>
    </source>
</evidence>
<evidence type="ECO:0000313" key="4">
    <source>
        <dbReference type="Proteomes" id="UP000236584"/>
    </source>
</evidence>
<feature type="transmembrane region" description="Helical" evidence="1">
    <location>
        <begin position="93"/>
        <end position="111"/>
    </location>
</feature>
<dbReference type="KEGG" id="srub:C2R22_00040"/>
<organism evidence="3 4">
    <name type="scientific">Salinigranum rubrum</name>
    <dbReference type="NCBI Taxonomy" id="755307"/>
    <lineage>
        <taxon>Archaea</taxon>
        <taxon>Methanobacteriati</taxon>
        <taxon>Methanobacteriota</taxon>
        <taxon>Stenosarchaea group</taxon>
        <taxon>Halobacteria</taxon>
        <taxon>Halobacteriales</taxon>
        <taxon>Haloferacaceae</taxon>
        <taxon>Salinigranum</taxon>
    </lineage>
</organism>
<dbReference type="OrthoDB" id="167785at2157"/>
<name>A0A2I8VE92_9EURY</name>
<feature type="domain" description="HPP transmembrane region" evidence="2">
    <location>
        <begin position="12"/>
        <end position="149"/>
    </location>
</feature>
<dbReference type="GeneID" id="35590431"/>
<dbReference type="InterPro" id="IPR058581">
    <property type="entry name" value="TM_HPP"/>
</dbReference>
<evidence type="ECO:0000256" key="1">
    <source>
        <dbReference type="SAM" id="Phobius"/>
    </source>
</evidence>
<accession>A0A2I8VE92</accession>
<feature type="transmembrane region" description="Helical" evidence="1">
    <location>
        <begin position="123"/>
        <end position="149"/>
    </location>
</feature>
<dbReference type="RefSeq" id="WP_103423761.1">
    <property type="nucleotide sequence ID" value="NZ_CP026309.1"/>
</dbReference>